<feature type="domain" description="BTB" evidence="1">
    <location>
        <begin position="195"/>
        <end position="259"/>
    </location>
</feature>
<protein>
    <submittedName>
        <fullName evidence="3">Uncharacterized protein</fullName>
    </submittedName>
</protein>
<evidence type="ECO:0000313" key="4">
    <source>
        <dbReference type="Proteomes" id="UP001516023"/>
    </source>
</evidence>
<dbReference type="Pfam" id="PF22486">
    <property type="entry name" value="MATH_2"/>
    <property type="match status" value="1"/>
</dbReference>
<dbReference type="PANTHER" id="PTHR26379">
    <property type="entry name" value="BTB/POZ AND MATH DOMAIN-CONTAINING PROTEIN 1"/>
    <property type="match status" value="1"/>
</dbReference>
<dbReference type="Gene3D" id="3.30.710.10">
    <property type="entry name" value="Potassium Channel Kv1.1, Chain A"/>
    <property type="match status" value="1"/>
</dbReference>
<dbReference type="Gene3D" id="1.25.40.420">
    <property type="match status" value="1"/>
</dbReference>
<comment type="caution">
    <text evidence="3">The sequence shown here is derived from an EMBL/GenBank/DDBJ whole genome shotgun (WGS) entry which is preliminary data.</text>
</comment>
<dbReference type="AlphaFoldDB" id="A0ABD3QZE2"/>
<dbReference type="Proteomes" id="UP001516023">
    <property type="component" value="Unassembled WGS sequence"/>
</dbReference>
<keyword evidence="4" id="KW-1185">Reference proteome</keyword>
<feature type="domain" description="MATH" evidence="2">
    <location>
        <begin position="21"/>
        <end position="146"/>
    </location>
</feature>
<dbReference type="InterPro" id="IPR002083">
    <property type="entry name" value="MATH/TRAF_dom"/>
</dbReference>
<dbReference type="Pfam" id="PF00651">
    <property type="entry name" value="BTB"/>
    <property type="match status" value="1"/>
</dbReference>
<dbReference type="EMBL" id="JABMIG020000003">
    <property type="protein sequence ID" value="KAL3805387.1"/>
    <property type="molecule type" value="Genomic_DNA"/>
</dbReference>
<evidence type="ECO:0000259" key="2">
    <source>
        <dbReference type="PROSITE" id="PS50144"/>
    </source>
</evidence>
<accession>A0ABD3QZE2</accession>
<reference evidence="3 4" key="1">
    <citation type="journal article" date="2020" name="G3 (Bethesda)">
        <title>Improved Reference Genome for Cyclotella cryptica CCMP332, a Model for Cell Wall Morphogenesis, Salinity Adaptation, and Lipid Production in Diatoms (Bacillariophyta).</title>
        <authorList>
            <person name="Roberts W.R."/>
            <person name="Downey K.M."/>
            <person name="Ruck E.C."/>
            <person name="Traller J.C."/>
            <person name="Alverson A.J."/>
        </authorList>
    </citation>
    <scope>NUCLEOTIDE SEQUENCE [LARGE SCALE GENOMIC DNA]</scope>
    <source>
        <strain evidence="3 4">CCMP332</strain>
    </source>
</reference>
<sequence length="432" mass="48466">MNSSQTIDVGTPRHPTGWHLTTIHFHSFETLPHEKGDCTDSRPFRMHGLDWYLRIHPGGASSAKGDDMVSLYLRCKSAAEKNEAVYAEFSLSLLRNDGQVDCTMSCPCNAFKRKRKGWPNFILRSRILDRSTQLLNYDSYGGTLTVLVKVQLFEDRSVDCFVPKNNMNVKLLSLLETVNDFDGNEKQNNGTASTADVTFLVDGEIIHAHSLILKMAAPILADMCDDADDDTPIPIIGVRRSIFWLLLRYAYGDGIPEEAWTATASDSTGRDATMDTEWASLISLSPAMELLDAANRYGVVGLKLLAESKVVQSEICIESASDLILYADAKDCALLKEKVMDYFVSYAEEIRRTPSFQRIEESAHVMVELMDALLSKRMLRSFALGEKDLEYSSMGVNLLRTKLEERGLDVDGSREVFNLPITLPETRMQLRH</sequence>
<dbReference type="PROSITE" id="PS50144">
    <property type="entry name" value="MATH"/>
    <property type="match status" value="1"/>
</dbReference>
<dbReference type="InterPro" id="IPR000210">
    <property type="entry name" value="BTB/POZ_dom"/>
</dbReference>
<dbReference type="CDD" id="cd00121">
    <property type="entry name" value="MATH"/>
    <property type="match status" value="1"/>
</dbReference>
<dbReference type="InterPro" id="IPR011333">
    <property type="entry name" value="SKP1/BTB/POZ_sf"/>
</dbReference>
<dbReference type="Gene3D" id="2.60.210.10">
    <property type="entry name" value="Apoptosis, Tumor Necrosis Factor Receptor Associated Protein 2, Chain A"/>
    <property type="match status" value="1"/>
</dbReference>
<proteinExistence type="predicted"/>
<evidence type="ECO:0000313" key="3">
    <source>
        <dbReference type="EMBL" id="KAL3805387.1"/>
    </source>
</evidence>
<dbReference type="PROSITE" id="PS50097">
    <property type="entry name" value="BTB"/>
    <property type="match status" value="1"/>
</dbReference>
<dbReference type="SUPFAM" id="SSF49599">
    <property type="entry name" value="TRAF domain-like"/>
    <property type="match status" value="1"/>
</dbReference>
<dbReference type="InterPro" id="IPR008974">
    <property type="entry name" value="TRAF-like"/>
</dbReference>
<dbReference type="SMART" id="SM00225">
    <property type="entry name" value="BTB"/>
    <property type="match status" value="1"/>
</dbReference>
<evidence type="ECO:0000259" key="1">
    <source>
        <dbReference type="PROSITE" id="PS50097"/>
    </source>
</evidence>
<dbReference type="PANTHER" id="PTHR26379:SF187">
    <property type="entry name" value="OS07G0655300 PROTEIN"/>
    <property type="match status" value="1"/>
</dbReference>
<organism evidence="3 4">
    <name type="scientific">Cyclotella cryptica</name>
    <dbReference type="NCBI Taxonomy" id="29204"/>
    <lineage>
        <taxon>Eukaryota</taxon>
        <taxon>Sar</taxon>
        <taxon>Stramenopiles</taxon>
        <taxon>Ochrophyta</taxon>
        <taxon>Bacillariophyta</taxon>
        <taxon>Coscinodiscophyceae</taxon>
        <taxon>Thalassiosirophycidae</taxon>
        <taxon>Stephanodiscales</taxon>
        <taxon>Stephanodiscaceae</taxon>
        <taxon>Cyclotella</taxon>
    </lineage>
</organism>
<dbReference type="SUPFAM" id="SSF54695">
    <property type="entry name" value="POZ domain"/>
    <property type="match status" value="1"/>
</dbReference>
<dbReference type="InterPro" id="IPR045005">
    <property type="entry name" value="BPM1-6"/>
</dbReference>
<name>A0ABD3QZE2_9STRA</name>
<gene>
    <name evidence="3" type="ORF">HJC23_009094</name>
</gene>